<dbReference type="OrthoDB" id="276721at2759"/>
<dbReference type="Pfam" id="PF13460">
    <property type="entry name" value="NAD_binding_10"/>
    <property type="match status" value="1"/>
</dbReference>
<dbReference type="AlphaFoldDB" id="A0A9W8DT21"/>
<dbReference type="InterPro" id="IPR036291">
    <property type="entry name" value="NAD(P)-bd_dom_sf"/>
</dbReference>
<sequence>MAVPLRKLFVVGSSICRAALTHGLQVTSLSRRGPPTASADSPATAWQSNVEWVRGDSLRPETYTAHLQSCDAVVHTVGTLLEADYKRLVKAGSLCQAASGLIKSTPTTASVTYETTNRDTALCVADAAAQSPSVRSFVYISATDFLPLVDRRYISTKREAEVALIRHQEFRTLIFRPGFMFSDQQPFTVPLAQALDALGRLKRAAFGLVSRTQPLVTSGLGTPPLHIDVVAQAVLRGLLNPKLNGIVGPDGILELSKGFKPEGPLESP</sequence>
<dbReference type="EMBL" id="JANBPT010000294">
    <property type="protein sequence ID" value="KAJ1924079.1"/>
    <property type="molecule type" value="Genomic_DNA"/>
</dbReference>
<name>A0A9W8DT21_9FUNG</name>
<dbReference type="Proteomes" id="UP001150569">
    <property type="component" value="Unassembled WGS sequence"/>
</dbReference>
<evidence type="ECO:0000313" key="2">
    <source>
        <dbReference type="EMBL" id="KAJ1924079.1"/>
    </source>
</evidence>
<evidence type="ECO:0000313" key="3">
    <source>
        <dbReference type="Proteomes" id="UP001150569"/>
    </source>
</evidence>
<dbReference type="SUPFAM" id="SSF51735">
    <property type="entry name" value="NAD(P)-binding Rossmann-fold domains"/>
    <property type="match status" value="1"/>
</dbReference>
<dbReference type="GO" id="GO:0005739">
    <property type="term" value="C:mitochondrion"/>
    <property type="evidence" value="ECO:0007669"/>
    <property type="project" value="TreeGrafter"/>
</dbReference>
<dbReference type="PANTHER" id="PTHR12126:SF16">
    <property type="entry name" value="MIOREX COMPLEX COMPONENT 2"/>
    <property type="match status" value="1"/>
</dbReference>
<dbReference type="InterPro" id="IPR051207">
    <property type="entry name" value="ComplexI_NDUFA9_subunit"/>
</dbReference>
<dbReference type="GO" id="GO:0044877">
    <property type="term" value="F:protein-containing complex binding"/>
    <property type="evidence" value="ECO:0007669"/>
    <property type="project" value="TreeGrafter"/>
</dbReference>
<feature type="domain" description="NAD(P)-binding" evidence="1">
    <location>
        <begin position="11"/>
        <end position="184"/>
    </location>
</feature>
<dbReference type="Gene3D" id="3.40.50.720">
    <property type="entry name" value="NAD(P)-binding Rossmann-like Domain"/>
    <property type="match status" value="1"/>
</dbReference>
<evidence type="ECO:0000259" key="1">
    <source>
        <dbReference type="Pfam" id="PF13460"/>
    </source>
</evidence>
<accession>A0A9W8DT21</accession>
<gene>
    <name evidence="2" type="ORF">IWQ60_005462</name>
</gene>
<protein>
    <recommendedName>
        <fullName evidence="1">NAD(P)-binding domain-containing protein</fullName>
    </recommendedName>
</protein>
<dbReference type="InterPro" id="IPR016040">
    <property type="entry name" value="NAD(P)-bd_dom"/>
</dbReference>
<reference evidence="2" key="1">
    <citation type="submission" date="2022-07" db="EMBL/GenBank/DDBJ databases">
        <title>Phylogenomic reconstructions and comparative analyses of Kickxellomycotina fungi.</title>
        <authorList>
            <person name="Reynolds N.K."/>
            <person name="Stajich J.E."/>
            <person name="Barry K."/>
            <person name="Grigoriev I.V."/>
            <person name="Crous P."/>
            <person name="Smith M.E."/>
        </authorList>
    </citation>
    <scope>NUCLEOTIDE SEQUENCE</scope>
    <source>
        <strain evidence="2">RSA 861</strain>
    </source>
</reference>
<comment type="caution">
    <text evidence="2">The sequence shown here is derived from an EMBL/GenBank/DDBJ whole genome shotgun (WGS) entry which is preliminary data.</text>
</comment>
<proteinExistence type="predicted"/>
<dbReference type="PANTHER" id="PTHR12126">
    <property type="entry name" value="NADH-UBIQUINONE OXIDOREDUCTASE 39 KDA SUBUNIT-RELATED"/>
    <property type="match status" value="1"/>
</dbReference>
<keyword evidence="3" id="KW-1185">Reference proteome</keyword>
<organism evidence="2 3">
    <name type="scientific">Tieghemiomyces parasiticus</name>
    <dbReference type="NCBI Taxonomy" id="78921"/>
    <lineage>
        <taxon>Eukaryota</taxon>
        <taxon>Fungi</taxon>
        <taxon>Fungi incertae sedis</taxon>
        <taxon>Zoopagomycota</taxon>
        <taxon>Kickxellomycotina</taxon>
        <taxon>Dimargaritomycetes</taxon>
        <taxon>Dimargaritales</taxon>
        <taxon>Dimargaritaceae</taxon>
        <taxon>Tieghemiomyces</taxon>
    </lineage>
</organism>